<keyword evidence="4" id="KW-1185">Reference proteome</keyword>
<gene>
    <name evidence="3" type="primary">Tf2-6_344</name>
    <name evidence="3" type="ORF">CDAR_450661</name>
</gene>
<dbReference type="InterPro" id="IPR050951">
    <property type="entry name" value="Retrovirus_Pol_polyprotein"/>
</dbReference>
<dbReference type="Proteomes" id="UP001054837">
    <property type="component" value="Unassembled WGS sequence"/>
</dbReference>
<dbReference type="GO" id="GO:0015074">
    <property type="term" value="P:DNA integration"/>
    <property type="evidence" value="ECO:0007669"/>
    <property type="project" value="InterPro"/>
</dbReference>
<evidence type="ECO:0000256" key="1">
    <source>
        <dbReference type="SAM" id="MobiDB-lite"/>
    </source>
</evidence>
<organism evidence="3 4">
    <name type="scientific">Caerostris darwini</name>
    <dbReference type="NCBI Taxonomy" id="1538125"/>
    <lineage>
        <taxon>Eukaryota</taxon>
        <taxon>Metazoa</taxon>
        <taxon>Ecdysozoa</taxon>
        <taxon>Arthropoda</taxon>
        <taxon>Chelicerata</taxon>
        <taxon>Arachnida</taxon>
        <taxon>Araneae</taxon>
        <taxon>Araneomorphae</taxon>
        <taxon>Entelegynae</taxon>
        <taxon>Araneoidea</taxon>
        <taxon>Araneidae</taxon>
        <taxon>Caerostris</taxon>
    </lineage>
</organism>
<protein>
    <submittedName>
        <fullName evidence="3">Transposon Tf2-6 polyprotein</fullName>
    </submittedName>
</protein>
<dbReference type="InterPro" id="IPR012337">
    <property type="entry name" value="RNaseH-like_sf"/>
</dbReference>
<feature type="region of interest" description="Disordered" evidence="1">
    <location>
        <begin position="253"/>
        <end position="297"/>
    </location>
</feature>
<accession>A0AAV4P810</accession>
<name>A0AAV4P810_9ARAC</name>
<proteinExistence type="predicted"/>
<evidence type="ECO:0000313" key="3">
    <source>
        <dbReference type="EMBL" id="GIX92135.1"/>
    </source>
</evidence>
<dbReference type="SUPFAM" id="SSF53098">
    <property type="entry name" value="Ribonuclease H-like"/>
    <property type="match status" value="1"/>
</dbReference>
<dbReference type="PANTHER" id="PTHR37984:SF5">
    <property type="entry name" value="PROTEIN NYNRIN-LIKE"/>
    <property type="match status" value="1"/>
</dbReference>
<comment type="caution">
    <text evidence="3">The sequence shown here is derived from an EMBL/GenBank/DDBJ whole genome shotgun (WGS) entry which is preliminary data.</text>
</comment>
<evidence type="ECO:0000259" key="2">
    <source>
        <dbReference type="PROSITE" id="PS50994"/>
    </source>
</evidence>
<dbReference type="AlphaFoldDB" id="A0AAV4P810"/>
<reference evidence="3 4" key="1">
    <citation type="submission" date="2021-06" db="EMBL/GenBank/DDBJ databases">
        <title>Caerostris darwini draft genome.</title>
        <authorList>
            <person name="Kono N."/>
            <person name="Arakawa K."/>
        </authorList>
    </citation>
    <scope>NUCLEOTIDE SEQUENCE [LARGE SCALE GENOMIC DNA]</scope>
</reference>
<dbReference type="PROSITE" id="PS50994">
    <property type="entry name" value="INTEGRASE"/>
    <property type="match status" value="1"/>
</dbReference>
<dbReference type="EMBL" id="BPLQ01002372">
    <property type="protein sequence ID" value="GIX92135.1"/>
    <property type="molecule type" value="Genomic_DNA"/>
</dbReference>
<feature type="domain" description="Integrase catalytic" evidence="2">
    <location>
        <begin position="71"/>
        <end position="162"/>
    </location>
</feature>
<sequence length="313" mass="35820">MSRCVPRALGKALVDISLDGVEVEEVKILIVRDDALPHDLLIGTCFLGLENISFARIGNKFHVYYAEDNPDRGSSYTSQDLKKFCRENGIAHTLNTTKHPQCNWVVERANRTSSQRHRHKDWDLRMNEVERNLNNALNKTTSNTPLQMLHGYSPSFKDGILRKQADESAEGRTDPAKIQTSTRERIINMQKKVKDVYDRKKCRTTTYKSGQVMVMRKTPIPTGEPTKTQPNYRGPLIITDVLSGDTYRVTQLGEKSKEHSYSTTARVSQLKAWPNQTDSDREEMSDAPTDFSENELSDSELRRARIKTILYRK</sequence>
<dbReference type="GO" id="GO:0003676">
    <property type="term" value="F:nucleic acid binding"/>
    <property type="evidence" value="ECO:0007669"/>
    <property type="project" value="InterPro"/>
</dbReference>
<dbReference type="InterPro" id="IPR001584">
    <property type="entry name" value="Integrase_cat-core"/>
</dbReference>
<evidence type="ECO:0000313" key="4">
    <source>
        <dbReference type="Proteomes" id="UP001054837"/>
    </source>
</evidence>
<dbReference type="PANTHER" id="PTHR37984">
    <property type="entry name" value="PROTEIN CBG26694"/>
    <property type="match status" value="1"/>
</dbReference>
<dbReference type="Gene3D" id="3.30.420.10">
    <property type="entry name" value="Ribonuclease H-like superfamily/Ribonuclease H"/>
    <property type="match status" value="1"/>
</dbReference>
<dbReference type="InterPro" id="IPR036397">
    <property type="entry name" value="RNaseH_sf"/>
</dbReference>